<name>A0AAI8YPF3_9PEZI</name>
<dbReference type="SUPFAM" id="SSF51735">
    <property type="entry name" value="NAD(P)-binding Rossmann-fold domains"/>
    <property type="match status" value="1"/>
</dbReference>
<dbReference type="InterPro" id="IPR002347">
    <property type="entry name" value="SDR_fam"/>
</dbReference>
<evidence type="ECO:0000256" key="1">
    <source>
        <dbReference type="ARBA" id="ARBA00006484"/>
    </source>
</evidence>
<dbReference type="Gene3D" id="3.40.50.720">
    <property type="entry name" value="NAD(P)-binding Rossmann-like Domain"/>
    <property type="match status" value="1"/>
</dbReference>
<gene>
    <name evidence="2" type="ORF">KHLLAP_LOCUS12726</name>
</gene>
<evidence type="ECO:0000313" key="2">
    <source>
        <dbReference type="EMBL" id="CAJ2512258.1"/>
    </source>
</evidence>
<dbReference type="EMBL" id="CAUWAG010000019">
    <property type="protein sequence ID" value="CAJ2512258.1"/>
    <property type="molecule type" value="Genomic_DNA"/>
</dbReference>
<accession>A0AAI8YPF3</accession>
<keyword evidence="3" id="KW-1185">Reference proteome</keyword>
<dbReference type="InterPro" id="IPR051468">
    <property type="entry name" value="Fungal_SecMetab_SDRs"/>
</dbReference>
<dbReference type="Proteomes" id="UP001295740">
    <property type="component" value="Unassembled WGS sequence"/>
</dbReference>
<dbReference type="GO" id="GO:0005737">
    <property type="term" value="C:cytoplasm"/>
    <property type="evidence" value="ECO:0007669"/>
    <property type="project" value="TreeGrafter"/>
</dbReference>
<organism evidence="2 3">
    <name type="scientific">Anthostomella pinea</name>
    <dbReference type="NCBI Taxonomy" id="933095"/>
    <lineage>
        <taxon>Eukaryota</taxon>
        <taxon>Fungi</taxon>
        <taxon>Dikarya</taxon>
        <taxon>Ascomycota</taxon>
        <taxon>Pezizomycotina</taxon>
        <taxon>Sordariomycetes</taxon>
        <taxon>Xylariomycetidae</taxon>
        <taxon>Xylariales</taxon>
        <taxon>Xylariaceae</taxon>
        <taxon>Anthostomella</taxon>
    </lineage>
</organism>
<evidence type="ECO:0000313" key="3">
    <source>
        <dbReference type="Proteomes" id="UP001295740"/>
    </source>
</evidence>
<comment type="similarity">
    <text evidence="1">Belongs to the short-chain dehydrogenases/reductases (SDR) family.</text>
</comment>
<dbReference type="GO" id="GO:0019748">
    <property type="term" value="P:secondary metabolic process"/>
    <property type="evidence" value="ECO:0007669"/>
    <property type="project" value="TreeGrafter"/>
</dbReference>
<dbReference type="PANTHER" id="PTHR43544:SF32">
    <property type="entry name" value="CHAIN DEHYDROGENASE, PUTATIVE (AFU_ORTHOLOGUE AFUA_5G01530)-RELATED"/>
    <property type="match status" value="1"/>
</dbReference>
<protein>
    <submittedName>
        <fullName evidence="2">Uu.00g052730.m01.CDS01</fullName>
    </submittedName>
</protein>
<sequence>MASERNIILITGTTSGIGYDTSYALANASPSNHVIMTARSTEKGTKALAEIQSRKPAGTLGFLQLDVTSDASISDAAQKVEADFGVLDVLVNNAGIASSDYGPDNNNNNNTAAGRAYLREIFDTNVFGVHLLTEALEPLLEKSKDPRIVNLTTNTGSVTWRNDWTQPASYKALEAYRMSKAALNMMSANQLYKYSQWEHPAKVWAYCPGWVVTNLTGVDGRQFMRDTGAEDSETSAQGILEIVNGKRDEETKVMITKRGGTYPW</sequence>
<dbReference type="GO" id="GO:0016491">
    <property type="term" value="F:oxidoreductase activity"/>
    <property type="evidence" value="ECO:0007669"/>
    <property type="project" value="TreeGrafter"/>
</dbReference>
<dbReference type="AlphaFoldDB" id="A0AAI8YPF3"/>
<reference evidence="2" key="1">
    <citation type="submission" date="2023-10" db="EMBL/GenBank/DDBJ databases">
        <authorList>
            <person name="Hackl T."/>
        </authorList>
    </citation>
    <scope>NUCLEOTIDE SEQUENCE</scope>
</reference>
<dbReference type="Pfam" id="PF00106">
    <property type="entry name" value="adh_short"/>
    <property type="match status" value="1"/>
</dbReference>
<dbReference type="InterPro" id="IPR036291">
    <property type="entry name" value="NAD(P)-bd_dom_sf"/>
</dbReference>
<proteinExistence type="inferred from homology"/>
<dbReference type="PANTHER" id="PTHR43544">
    <property type="entry name" value="SHORT-CHAIN DEHYDROGENASE/REDUCTASE"/>
    <property type="match status" value="1"/>
</dbReference>
<comment type="caution">
    <text evidence="2">The sequence shown here is derived from an EMBL/GenBank/DDBJ whole genome shotgun (WGS) entry which is preliminary data.</text>
</comment>
<dbReference type="PRINTS" id="PR00081">
    <property type="entry name" value="GDHRDH"/>
</dbReference>